<protein>
    <submittedName>
        <fullName evidence="2">TIGR03089 family protein</fullName>
    </submittedName>
    <submittedName>
        <fullName evidence="1">Uncharacterized protein (TIGR03089 family)</fullName>
    </submittedName>
</protein>
<name>A0A8T8HTS5_9PSEU</name>
<dbReference type="RefSeq" id="WP_204843636.1">
    <property type="nucleotide sequence ID" value="NZ_JAFBCL010000001.1"/>
</dbReference>
<evidence type="ECO:0000313" key="1">
    <source>
        <dbReference type="EMBL" id="MBM7812943.1"/>
    </source>
</evidence>
<dbReference type="InterPro" id="IPR042099">
    <property type="entry name" value="ANL_N_sf"/>
</dbReference>
<dbReference type="Gene3D" id="3.40.50.12780">
    <property type="entry name" value="N-terminal domain of ligase-like"/>
    <property type="match status" value="1"/>
</dbReference>
<gene>
    <name evidence="2" type="ORF">J7S33_19715</name>
    <name evidence="1" type="ORF">JOE68_003808</name>
</gene>
<dbReference type="EMBL" id="CP072788">
    <property type="protein sequence ID" value="QTR01580.1"/>
    <property type="molecule type" value="Genomic_DNA"/>
</dbReference>
<dbReference type="NCBIfam" id="TIGR03089">
    <property type="entry name" value="TIGR03089 family protein"/>
    <property type="match status" value="1"/>
</dbReference>
<dbReference type="InterPro" id="IPR017523">
    <property type="entry name" value="Rv3268"/>
</dbReference>
<dbReference type="SUPFAM" id="SSF56801">
    <property type="entry name" value="Acetyl-CoA synthetase-like"/>
    <property type="match status" value="1"/>
</dbReference>
<organism evidence="2 3">
    <name type="scientific">Saccharothrix algeriensis</name>
    <dbReference type="NCBI Taxonomy" id="173560"/>
    <lineage>
        <taxon>Bacteria</taxon>
        <taxon>Bacillati</taxon>
        <taxon>Actinomycetota</taxon>
        <taxon>Actinomycetes</taxon>
        <taxon>Pseudonocardiales</taxon>
        <taxon>Pseudonocardiaceae</taxon>
        <taxon>Saccharothrix</taxon>
    </lineage>
</organism>
<reference evidence="2" key="2">
    <citation type="submission" date="2021-04" db="EMBL/GenBank/DDBJ databases">
        <title>Saccharothrix algeriensis WGS.</title>
        <authorList>
            <person name="Stuskova K."/>
            <person name="Hakalova E."/>
            <person name="Tebbal A.B."/>
            <person name="Eichmeier A."/>
        </authorList>
    </citation>
    <scope>NUCLEOTIDE SEQUENCE</scope>
    <source>
        <strain evidence="2">NRRL B-24137</strain>
    </source>
</reference>
<sequence length="231" mass="23589">MTVTEVLLTPLFAAGPGNPLITHYDDAAGTRVELSRATIGNWAAKTANWLRDELDVEPGDPVAVLLPAHWQTAGVLLGAWWCGAAVTDDPAGAKVAFVPPGGAAAGAGTVATVSLHPMGLGCGAPVDYVDEVRVHGDEFMPWSPVPGSTPALGRSTVDEVVAEARHRAAVLGIGAGARVLSTLEWAQPDGLLNGFLAVLAGGGSLVQCSNADPDLLPARRAGEHTTLDLVG</sequence>
<dbReference type="AlphaFoldDB" id="A0A8T8HTS5"/>
<reference evidence="1 4" key="1">
    <citation type="submission" date="2021-01" db="EMBL/GenBank/DDBJ databases">
        <title>Sequencing the genomes of 1000 actinobacteria strains.</title>
        <authorList>
            <person name="Klenk H.-P."/>
        </authorList>
    </citation>
    <scope>NUCLEOTIDE SEQUENCE [LARGE SCALE GENOMIC DNA]</scope>
    <source>
        <strain evidence="1 4">DSM 44581</strain>
    </source>
</reference>
<evidence type="ECO:0000313" key="3">
    <source>
        <dbReference type="Proteomes" id="UP000671828"/>
    </source>
</evidence>
<keyword evidence="4" id="KW-1185">Reference proteome</keyword>
<accession>A0A8T8HTS5</accession>
<proteinExistence type="predicted"/>
<evidence type="ECO:0000313" key="2">
    <source>
        <dbReference type="EMBL" id="QTR01580.1"/>
    </source>
</evidence>
<dbReference type="EMBL" id="JAFBCL010000001">
    <property type="protein sequence ID" value="MBM7812943.1"/>
    <property type="molecule type" value="Genomic_DNA"/>
</dbReference>
<evidence type="ECO:0000313" key="4">
    <source>
        <dbReference type="Proteomes" id="UP001195724"/>
    </source>
</evidence>
<dbReference type="Proteomes" id="UP000671828">
    <property type="component" value="Chromosome"/>
</dbReference>
<dbReference type="Proteomes" id="UP001195724">
    <property type="component" value="Unassembled WGS sequence"/>
</dbReference>